<organism evidence="1">
    <name type="scientific">uncultured Caudovirales phage</name>
    <dbReference type="NCBI Taxonomy" id="2100421"/>
    <lineage>
        <taxon>Viruses</taxon>
        <taxon>Duplodnaviria</taxon>
        <taxon>Heunggongvirae</taxon>
        <taxon>Uroviricota</taxon>
        <taxon>Caudoviricetes</taxon>
        <taxon>Peduoviridae</taxon>
        <taxon>Maltschvirus</taxon>
        <taxon>Maltschvirus maltsch</taxon>
    </lineage>
</organism>
<reference evidence="1" key="1">
    <citation type="submission" date="2020-04" db="EMBL/GenBank/DDBJ databases">
        <authorList>
            <person name="Chiriac C."/>
            <person name="Salcher M."/>
            <person name="Ghai R."/>
            <person name="Kavagutti S V."/>
        </authorList>
    </citation>
    <scope>NUCLEOTIDE SEQUENCE</scope>
</reference>
<gene>
    <name evidence="1" type="ORF">UFOVP354_52</name>
</gene>
<protein>
    <submittedName>
        <fullName evidence="1">Uncharacterized protein</fullName>
    </submittedName>
</protein>
<dbReference type="EMBL" id="LR796368">
    <property type="protein sequence ID" value="CAB4139838.1"/>
    <property type="molecule type" value="Genomic_DNA"/>
</dbReference>
<proteinExistence type="predicted"/>
<evidence type="ECO:0000313" key="1">
    <source>
        <dbReference type="EMBL" id="CAB4139838.1"/>
    </source>
</evidence>
<accession>A0A6J5LZJ5</accession>
<name>A0A6J5LZJ5_9CAUD</name>
<sequence>MYLTEKKRQLYVPLEAEAVFHAKTGIVVFIGTELGGDVDTIFCRDGCVELPMADIIEDAVNDIVRASDESQRFAAQKTIAAYLRMLAANLEVEGQEP</sequence>